<evidence type="ECO:0000259" key="11">
    <source>
        <dbReference type="PROSITE" id="PS50868"/>
    </source>
</evidence>
<feature type="compositionally biased region" description="Acidic residues" evidence="8">
    <location>
        <begin position="370"/>
        <end position="381"/>
    </location>
</feature>
<comment type="caution">
    <text evidence="13">The sequence shown here is derived from an EMBL/GenBank/DDBJ whole genome shotgun (WGS) entry which is preliminary data.</text>
</comment>
<dbReference type="Proteomes" id="UP001515480">
    <property type="component" value="Unassembled WGS sequence"/>
</dbReference>
<dbReference type="SUPFAM" id="SSF82199">
    <property type="entry name" value="SET domain"/>
    <property type="match status" value="1"/>
</dbReference>
<dbReference type="GO" id="GO:0046974">
    <property type="term" value="F:histone H3K9 methyltransferase activity"/>
    <property type="evidence" value="ECO:0007669"/>
    <property type="project" value="TreeGrafter"/>
</dbReference>
<evidence type="ECO:0000256" key="8">
    <source>
        <dbReference type="SAM" id="MobiDB-lite"/>
    </source>
</evidence>
<keyword evidence="4" id="KW-0808">Transferase</keyword>
<dbReference type="Gene3D" id="2.170.270.10">
    <property type="entry name" value="SET domain"/>
    <property type="match status" value="1"/>
</dbReference>
<evidence type="ECO:0000256" key="5">
    <source>
        <dbReference type="ARBA" id="ARBA00022691"/>
    </source>
</evidence>
<feature type="region of interest" description="Disordered" evidence="8">
    <location>
        <begin position="1"/>
        <end position="26"/>
    </location>
</feature>
<evidence type="ECO:0000313" key="13">
    <source>
        <dbReference type="EMBL" id="KAL1505013.1"/>
    </source>
</evidence>
<feature type="compositionally biased region" description="Basic and acidic residues" evidence="8">
    <location>
        <begin position="178"/>
        <end position="187"/>
    </location>
</feature>
<evidence type="ECO:0000256" key="2">
    <source>
        <dbReference type="ARBA" id="ARBA00022454"/>
    </source>
</evidence>
<feature type="domain" description="Pre-SET" evidence="10">
    <location>
        <begin position="630"/>
        <end position="694"/>
    </location>
</feature>
<dbReference type="GO" id="GO:0008270">
    <property type="term" value="F:zinc ion binding"/>
    <property type="evidence" value="ECO:0007669"/>
    <property type="project" value="InterPro"/>
</dbReference>
<accession>A0AB34IUT9</accession>
<dbReference type="PROSITE" id="PS50868">
    <property type="entry name" value="POST_SET"/>
    <property type="match status" value="1"/>
</dbReference>
<dbReference type="SMART" id="SM00317">
    <property type="entry name" value="SET"/>
    <property type="match status" value="1"/>
</dbReference>
<keyword evidence="6" id="KW-0479">Metal-binding</keyword>
<feature type="domain" description="SET" evidence="9">
    <location>
        <begin position="697"/>
        <end position="821"/>
    </location>
</feature>
<protein>
    <recommendedName>
        <fullName evidence="15">Histone-lysine N-methyltransferase</fullName>
    </recommendedName>
</protein>
<evidence type="ECO:0000259" key="10">
    <source>
        <dbReference type="PROSITE" id="PS50867"/>
    </source>
</evidence>
<keyword evidence="7" id="KW-0862">Zinc</keyword>
<evidence type="ECO:0000313" key="14">
    <source>
        <dbReference type="Proteomes" id="UP001515480"/>
    </source>
</evidence>
<dbReference type="AlphaFoldDB" id="A0AB34IUT9"/>
<evidence type="ECO:0000256" key="7">
    <source>
        <dbReference type="ARBA" id="ARBA00022833"/>
    </source>
</evidence>
<feature type="region of interest" description="Disordered" evidence="8">
    <location>
        <begin position="476"/>
        <end position="495"/>
    </location>
</feature>
<dbReference type="PROSITE" id="PS50943">
    <property type="entry name" value="HTH_CROC1"/>
    <property type="match status" value="1"/>
</dbReference>
<dbReference type="InterPro" id="IPR050973">
    <property type="entry name" value="H3K9_Histone-Lys_N-MTase"/>
</dbReference>
<comment type="subcellular location">
    <subcellularLocation>
        <location evidence="1">Chromosome</location>
    </subcellularLocation>
</comment>
<dbReference type="SMART" id="SM00468">
    <property type="entry name" value="PreSET"/>
    <property type="match status" value="1"/>
</dbReference>
<feature type="region of interest" description="Disordered" evidence="8">
    <location>
        <begin position="368"/>
        <end position="388"/>
    </location>
</feature>
<name>A0AB34IUT9_PRYPA</name>
<dbReference type="GO" id="GO:0005694">
    <property type="term" value="C:chromosome"/>
    <property type="evidence" value="ECO:0007669"/>
    <property type="project" value="UniProtKB-SubCell"/>
</dbReference>
<dbReference type="InterPro" id="IPR001387">
    <property type="entry name" value="Cro/C1-type_HTH"/>
</dbReference>
<dbReference type="PANTHER" id="PTHR46223:SF4">
    <property type="entry name" value="HISTONE-LYSINE N-METHYLTRANSFERASE-RELATED"/>
    <property type="match status" value="1"/>
</dbReference>
<evidence type="ECO:0000256" key="6">
    <source>
        <dbReference type="ARBA" id="ARBA00022723"/>
    </source>
</evidence>
<proteinExistence type="predicted"/>
<dbReference type="InterPro" id="IPR001214">
    <property type="entry name" value="SET_dom"/>
</dbReference>
<dbReference type="PANTHER" id="PTHR46223">
    <property type="entry name" value="HISTONE-LYSINE N-METHYLTRANSFERASE SUV39H"/>
    <property type="match status" value="1"/>
</dbReference>
<dbReference type="PROSITE" id="PS50867">
    <property type="entry name" value="PRE_SET"/>
    <property type="match status" value="1"/>
</dbReference>
<evidence type="ECO:0008006" key="15">
    <source>
        <dbReference type="Google" id="ProtNLM"/>
    </source>
</evidence>
<feature type="compositionally biased region" description="Pro residues" evidence="8">
    <location>
        <begin position="8"/>
        <end position="18"/>
    </location>
</feature>
<feature type="region of interest" description="Disordered" evidence="8">
    <location>
        <begin position="168"/>
        <end position="196"/>
    </location>
</feature>
<dbReference type="SMART" id="SM00508">
    <property type="entry name" value="PostSET"/>
    <property type="match status" value="1"/>
</dbReference>
<keyword evidence="3" id="KW-0489">Methyltransferase</keyword>
<keyword evidence="14" id="KW-1185">Reference proteome</keyword>
<evidence type="ECO:0000256" key="3">
    <source>
        <dbReference type="ARBA" id="ARBA00022603"/>
    </source>
</evidence>
<organism evidence="13 14">
    <name type="scientific">Prymnesium parvum</name>
    <name type="common">Toxic golden alga</name>
    <dbReference type="NCBI Taxonomy" id="97485"/>
    <lineage>
        <taxon>Eukaryota</taxon>
        <taxon>Haptista</taxon>
        <taxon>Haptophyta</taxon>
        <taxon>Prymnesiophyceae</taxon>
        <taxon>Prymnesiales</taxon>
        <taxon>Prymnesiaceae</taxon>
        <taxon>Prymnesium</taxon>
    </lineage>
</organism>
<feature type="domain" description="HTH cro/C1-type" evidence="12">
    <location>
        <begin position="36"/>
        <end position="68"/>
    </location>
</feature>
<dbReference type="EMBL" id="JBGBPQ010000019">
    <property type="protein sequence ID" value="KAL1505013.1"/>
    <property type="molecule type" value="Genomic_DNA"/>
</dbReference>
<dbReference type="InterPro" id="IPR007728">
    <property type="entry name" value="Pre-SET_dom"/>
</dbReference>
<evidence type="ECO:0000256" key="1">
    <source>
        <dbReference type="ARBA" id="ARBA00004286"/>
    </source>
</evidence>
<dbReference type="InterPro" id="IPR046341">
    <property type="entry name" value="SET_dom_sf"/>
</dbReference>
<evidence type="ECO:0000259" key="9">
    <source>
        <dbReference type="PROSITE" id="PS50280"/>
    </source>
</evidence>
<dbReference type="GO" id="GO:0032259">
    <property type="term" value="P:methylation"/>
    <property type="evidence" value="ECO:0007669"/>
    <property type="project" value="UniProtKB-KW"/>
</dbReference>
<dbReference type="Pfam" id="PF05033">
    <property type="entry name" value="Pre-SET"/>
    <property type="match status" value="1"/>
</dbReference>
<sequence>MSWRPRAAPVPPPEPAPAPSASAATERSLAPLLPAVKQALLSRGMSQAQLCAQLGLRPEYLSLLLHGKLPVVRRDAADAPPAAPPPPRGGALRRALLAALRRAEEAAAAEVPEDGRPSLRRVRTRLLGGGYESVEQLQQDVERTAPRERAAAAPLLRRVYAAHLASPLWEAEGEEGEEGKGQGKGEGGEAEAELPSAGERAALLSQVEGEVVGGRVVERRRAEEGARGTWGCEYYSGAMGAGGVAGAEPHKEVRAMLRWAAEHLPGFAPAPQPCDAFVDGRHRVVLLGTTEREPAAPSSGPCEPCEPTAAERWAVVGYYFCARPVIVAAARIELRPLSVTPLGRTHCRVKWADGAASTERAARFAAAPLEEGEEEGEAEGEGEARGGAPAGWEELLRDLPHEAAARLRRDGAAWGFGLCRADGFAAWPDASDALLRRHLHAAPRETHALCLAALAPILGWPLSRLRERWAELRRAASPASPASPPHPPAGKDVAPPLASTAARLAAVSSRIDALLASLSSRDALFPAAAWRAASAAPLRRRLQQLEAQTHAAEAALSLAPAAAAAPSRGYSFYIDDITHHLPHLPPPSLRRPPIGAVNEVDAELFPDLLYLHASLAGDGVPLDAHTEFLTGCNCEGECDAAAGCACVREQLVAAGCSAYDAAGLLRAAVGTPLYECNAACRCPRRCANRVVQRGISRRLQVFKTRAKGWAVRTLEPIPAGAFVCEYVGEVITTDEAERRGVEYDRGGFSTLFDLDAAGRECEYTIDATYKCGVARFLNHSCAPNLHQFSVWVDTVSLALPRIAFFALRAVEPMEELTFDYKYEQGGRTLECHCGAPNCRKWLL</sequence>
<dbReference type="InterPro" id="IPR003616">
    <property type="entry name" value="Post-SET_dom"/>
</dbReference>
<evidence type="ECO:0000256" key="4">
    <source>
        <dbReference type="ARBA" id="ARBA00022679"/>
    </source>
</evidence>
<dbReference type="PROSITE" id="PS50280">
    <property type="entry name" value="SET"/>
    <property type="match status" value="1"/>
</dbReference>
<keyword evidence="2" id="KW-0158">Chromosome</keyword>
<dbReference type="Pfam" id="PF00856">
    <property type="entry name" value="SET"/>
    <property type="match status" value="1"/>
</dbReference>
<dbReference type="GO" id="GO:0005634">
    <property type="term" value="C:nucleus"/>
    <property type="evidence" value="ECO:0007669"/>
    <property type="project" value="InterPro"/>
</dbReference>
<feature type="domain" description="Post-SET" evidence="11">
    <location>
        <begin position="827"/>
        <end position="843"/>
    </location>
</feature>
<keyword evidence="5" id="KW-0949">S-adenosyl-L-methionine</keyword>
<reference evidence="13 14" key="1">
    <citation type="journal article" date="2024" name="Science">
        <title>Giant polyketide synthase enzymes in the biosynthesis of giant marine polyether toxins.</title>
        <authorList>
            <person name="Fallon T.R."/>
            <person name="Shende V.V."/>
            <person name="Wierzbicki I.H."/>
            <person name="Pendleton A.L."/>
            <person name="Watervoot N.F."/>
            <person name="Auber R.P."/>
            <person name="Gonzalez D.J."/>
            <person name="Wisecaver J.H."/>
            <person name="Moore B.S."/>
        </authorList>
    </citation>
    <scope>NUCLEOTIDE SEQUENCE [LARGE SCALE GENOMIC DNA]</scope>
    <source>
        <strain evidence="13 14">12B1</strain>
    </source>
</reference>
<evidence type="ECO:0000259" key="12">
    <source>
        <dbReference type="PROSITE" id="PS50943"/>
    </source>
</evidence>
<gene>
    <name evidence="13" type="ORF">AB1Y20_008776</name>
</gene>